<comment type="pathway">
    <text evidence="1">Amino-acid degradation; L-lysine degradation via saccharopine pathway; glutaryl-CoA from L-lysine: step 1/6.</text>
</comment>
<dbReference type="InterPro" id="IPR001279">
    <property type="entry name" value="Metallo-B-lactamas"/>
</dbReference>
<evidence type="ECO:0000256" key="10">
    <source>
        <dbReference type="ARBA" id="ARBA00025744"/>
    </source>
</evidence>
<evidence type="ECO:0000256" key="8">
    <source>
        <dbReference type="ARBA" id="ARBA00023242"/>
    </source>
</evidence>
<keyword evidence="4" id="KW-0521">NADP</keyword>
<reference evidence="14 15" key="1">
    <citation type="submission" date="2015-07" db="EMBL/GenBank/DDBJ databases">
        <authorList>
            <person name="Noorani M."/>
        </authorList>
    </citation>
    <scope>NUCLEOTIDE SEQUENCE [LARGE SCALE GENOMIC DNA]</scope>
    <source>
        <strain evidence="14">BBA 69670</strain>
    </source>
</reference>
<evidence type="ECO:0000259" key="13">
    <source>
        <dbReference type="SMART" id="SM01003"/>
    </source>
</evidence>
<dbReference type="InterPro" id="IPR036291">
    <property type="entry name" value="NAD(P)-bd_dom_sf"/>
</dbReference>
<evidence type="ECO:0000313" key="14">
    <source>
        <dbReference type="EMBL" id="CUA74340.1"/>
    </source>
</evidence>
<dbReference type="InterPro" id="IPR036866">
    <property type="entry name" value="RibonucZ/Hydroxyglut_hydro"/>
</dbReference>
<evidence type="ECO:0000256" key="3">
    <source>
        <dbReference type="ARBA" id="ARBA00022763"/>
    </source>
</evidence>
<dbReference type="FunFam" id="3.40.50.720:FF:000072">
    <property type="entry name" value="Saccharopine dehydrogenase [NADP(+), L-glutamate-forming]"/>
    <property type="match status" value="1"/>
</dbReference>
<dbReference type="Pfam" id="PF07522">
    <property type="entry name" value="DRMBL"/>
    <property type="match status" value="1"/>
</dbReference>
<evidence type="ECO:0000256" key="1">
    <source>
        <dbReference type="ARBA" id="ARBA00004682"/>
    </source>
</evidence>
<evidence type="ECO:0000256" key="9">
    <source>
        <dbReference type="ARBA" id="ARBA00023268"/>
    </source>
</evidence>
<dbReference type="GO" id="GO:0033512">
    <property type="term" value="P:L-lysine catabolic process to acetyl-CoA via saccharopine"/>
    <property type="evidence" value="ECO:0007669"/>
    <property type="project" value="UniProtKB-UniPathway"/>
</dbReference>
<organism evidence="14 15">
    <name type="scientific">Rhizoctonia solani</name>
    <dbReference type="NCBI Taxonomy" id="456999"/>
    <lineage>
        <taxon>Eukaryota</taxon>
        <taxon>Fungi</taxon>
        <taxon>Dikarya</taxon>
        <taxon>Basidiomycota</taxon>
        <taxon>Agaricomycotina</taxon>
        <taxon>Agaricomycetes</taxon>
        <taxon>Cantharellales</taxon>
        <taxon>Ceratobasidiaceae</taxon>
        <taxon>Rhizoctonia</taxon>
    </lineage>
</organism>
<dbReference type="Gene3D" id="3.40.50.12650">
    <property type="match status" value="1"/>
</dbReference>
<keyword evidence="5" id="KW-0560">Oxidoreductase</keyword>
<dbReference type="InterPro" id="IPR032095">
    <property type="entry name" value="Sacchrp_dh-like_C"/>
</dbReference>
<dbReference type="GO" id="GO:0006281">
    <property type="term" value="P:DNA repair"/>
    <property type="evidence" value="ECO:0007669"/>
    <property type="project" value="UniProtKB-KW"/>
</dbReference>
<keyword evidence="3" id="KW-0227">DNA damage</keyword>
<dbReference type="GO" id="GO:0004753">
    <property type="term" value="F:saccharopine dehydrogenase activity"/>
    <property type="evidence" value="ECO:0007669"/>
    <property type="project" value="TreeGrafter"/>
</dbReference>
<dbReference type="Gene3D" id="3.30.360.10">
    <property type="entry name" value="Dihydrodipicolinate Reductase, domain 2"/>
    <property type="match status" value="1"/>
</dbReference>
<dbReference type="Gene3D" id="1.10.1870.10">
    <property type="entry name" value="Domain 3, Saccharopine reductase"/>
    <property type="match status" value="1"/>
</dbReference>
<dbReference type="SUPFAM" id="SSF55347">
    <property type="entry name" value="Glyceraldehyde-3-phosphate dehydrogenase-like, C-terminal domain"/>
    <property type="match status" value="1"/>
</dbReference>
<dbReference type="InterPro" id="IPR051168">
    <property type="entry name" value="AASS"/>
</dbReference>
<dbReference type="Pfam" id="PF12706">
    <property type="entry name" value="Lactamase_B_2"/>
    <property type="match status" value="1"/>
</dbReference>
<evidence type="ECO:0000313" key="15">
    <source>
        <dbReference type="Proteomes" id="UP000044841"/>
    </source>
</evidence>
<keyword evidence="6" id="KW-0028">Amino-acid biosynthesis</keyword>
<dbReference type="SMART" id="SM01002">
    <property type="entry name" value="AlaDh_PNT_C"/>
    <property type="match status" value="1"/>
</dbReference>
<evidence type="ECO:0000256" key="11">
    <source>
        <dbReference type="SAM" id="MobiDB-lite"/>
    </source>
</evidence>
<dbReference type="GO" id="GO:0019878">
    <property type="term" value="P:lysine biosynthetic process via aminoadipic acid"/>
    <property type="evidence" value="ECO:0007669"/>
    <property type="project" value="TreeGrafter"/>
</dbReference>
<feature type="domain" description="Alanine dehydrogenase/pyridine nucleotide transhydrogenase NAD(H)-binding" evidence="12">
    <location>
        <begin position="996"/>
        <end position="1173"/>
    </location>
</feature>
<evidence type="ECO:0000259" key="12">
    <source>
        <dbReference type="SMART" id="SM01002"/>
    </source>
</evidence>
<protein>
    <submittedName>
        <fullName evidence="14">Uncharacterized protein</fullName>
    </submittedName>
</protein>
<dbReference type="UniPathway" id="UPA00868">
    <property type="reaction ID" value="UER00835"/>
</dbReference>
<keyword evidence="6" id="KW-0457">Lysine biosynthesis</keyword>
<feature type="region of interest" description="Disordered" evidence="11">
    <location>
        <begin position="201"/>
        <end position="238"/>
    </location>
</feature>
<dbReference type="SUPFAM" id="SSF56281">
    <property type="entry name" value="Metallo-hydrolase/oxidoreductase"/>
    <property type="match status" value="1"/>
</dbReference>
<dbReference type="GO" id="GO:0005737">
    <property type="term" value="C:cytoplasm"/>
    <property type="evidence" value="ECO:0007669"/>
    <property type="project" value="TreeGrafter"/>
</dbReference>
<dbReference type="Proteomes" id="UP000044841">
    <property type="component" value="Unassembled WGS sequence"/>
</dbReference>
<evidence type="ECO:0000256" key="7">
    <source>
        <dbReference type="ARBA" id="ARBA00023204"/>
    </source>
</evidence>
<evidence type="ECO:0000256" key="4">
    <source>
        <dbReference type="ARBA" id="ARBA00022857"/>
    </source>
</evidence>
<comment type="similarity">
    <text evidence="10">In the C-terminal section; belongs to the saccharopine dehydrogenase family.</text>
</comment>
<evidence type="ECO:0000256" key="5">
    <source>
        <dbReference type="ARBA" id="ARBA00023002"/>
    </source>
</evidence>
<dbReference type="PANTHER" id="PTHR11133">
    <property type="entry name" value="SACCHAROPINE DEHYDROGENASE"/>
    <property type="match status" value="1"/>
</dbReference>
<evidence type="ECO:0000256" key="2">
    <source>
        <dbReference type="ARBA" id="ARBA00004720"/>
    </source>
</evidence>
<accession>A0A0K6G780</accession>
<dbReference type="InterPro" id="IPR011084">
    <property type="entry name" value="DRMBL"/>
</dbReference>
<sequence length="1757" mass="191914">MVSRISRSRLVATVDNFKAKISKYRTSEPLTSREFSNVIKGLSPSTKVNCARTSVSSHQAPHVVTRANSESTETSDDLKTAHLFEIATVDAYNQQLPKTLRIDDDLGDSIYAVDSGSLSVARLPTIVTEHPAMYAMPMSAVVGNRSIPPPHHVMRLQIGLIHHRGVPFKRPLAGLYSPYKLAFRLLQNHSSGLKISPLATGARKAELEPPRPITTSGDADLTHNPDEGVPDSAFGGSVGRGLQPPEYAIEIRDTSSVDFAPIDKSLNRSGNQLFDDPAQLGSRGIYDFLATEKEINEPLSECFAKVAKSDGENSSRSYSEISRVGALCKMSRSHLSISTRPNALIAFRQTKGIHSAMGIANNAKRGTRSYTEASVVSGGDSEGQTVFSSYKIMPGMPIAVDAFSRGEIPGVTAYFLTHAHSDHYTKLDQTWDNGPIYCSLTTGNLIKHLLNVDPKWVKPLPYDQAIEIPNTGGVKVTLIEANHCPGSCMFVFSGKQTIDTGGSPVDLSVGSDRTFTYLHCGDFRACPAHTMHPAIRGKKLDAVYIDTTYLDPKYCFPPQAMVIDACAKGAKRLVQGYKILQGQRKHADLSPTGSSSHLGQKALVVIGTYTIGKERLIKAVAKALSSKIWCNSRKRAVLLCQDDVELHAMLTDDPTAAQVHVLALGQVKFATLKDHLALHQAHFNRILAIQPTGWAYKPAPDQNLEPTIDQVLAQTQLQKYGSSDFRPQWNFHPQIKIYGVPYSEHSSFEELTCFALSIDWVRIIATVHLRSEEKLQEMQAWFNKWGDSRRDRAGEMVTIGLRREDPARIWERRAPLPPNIVRELVDELGVEVLVEECERRVWGNQEYAEAGAKLVPSGKHALEPADIILGIKEVPLDECLSTLTPRNTPRTHLMFSHTAKGQEYNTGLLSKFISTSENTNGRARLIDYELLTDESGKRVVAFGWFAGAAGLPEGLITSAQAELRLGAASPFIHLPRPYQHSSLADVRASLQRIGEHISSDGTSSALGPFVVAVTGNGNVAQGALDMLKELPIVDIEPKDLRPLVSNPKTDLRKVYVAHLPPSKYIRGVNDEPYDRKAYHADPSQWKSIFADEVAPYVSLLVNGAGWQQGYPRLITNADLPRVVALAKGVGPGRNPGHKRADQIKRQGGLEFVTHATTICDPIFEHPLGPLLMTIEILPTEIPRDASEHFSNVLKPYLKGLVRAHQRGGALSSEGKFGEEEQRILATLDRATIAENGILRPQHAWLMDRVVAHWAKNPGSAQPEAIAGKNSSHVSEPKKRVLLLGSGMVAKPAVDVFLGREDIGLVVASNNLPEATALIQSHDRAEAVGLDISNHERMAELISNADVVVSLLPAALHTQVAEHCIKYKKHLVTASYISPAMKALNERAIEADVLLLNEIGLDPGIDHCGAMEMRDRFEAQGKRIVSFISWCGGLPAPEDSNVPLGMKFSWSPKALLSAALNPARFKLAGKHFEIPGNQLLESYFPDVPLSKGFALEGLANRDSLGYAETYKLGGVDGMRSLFRGTLRYKGFADIMRMFSEIGLLKNNEKDKILLGQWNELVARAAAKASGEAFEPKDTADVVKMLIGTERAKGHGIIPVLEWMNAVPTDPIYVDPSLPPVPKGAVTPLDALATLLSHKLRYEPHERDLVLLSHEVVTAPVSAPPSERFDPAINEVHTSTLAVYGSSSGSAMSKTVGLPLAFATLQVLDGGVRTRGVAGPFGKEVYQPVLEGLEKVGLGMKEKKINGEGMSSSMLRWML</sequence>
<dbReference type="Pfam" id="PF05222">
    <property type="entry name" value="AlaDh_PNT_N"/>
    <property type="match status" value="1"/>
</dbReference>
<keyword evidence="7" id="KW-0234">DNA repair</keyword>
<gene>
    <name evidence="14" type="primary">LKR</name>
    <name evidence="14" type="ORF">RSOLAG22IIIB_05502</name>
</gene>
<dbReference type="Gene3D" id="3.40.50.720">
    <property type="entry name" value="NAD(P)-binding Rossmann-like Domain"/>
    <property type="match status" value="2"/>
</dbReference>
<comment type="pathway">
    <text evidence="2">Amino-acid degradation; L-lysine degradation via saccharopine pathway; glutaryl-CoA from L-lysine: step 2/6.</text>
</comment>
<dbReference type="SUPFAM" id="SSF51735">
    <property type="entry name" value="NAD(P)-binding Rossmann-fold domains"/>
    <property type="match status" value="1"/>
</dbReference>
<dbReference type="InterPro" id="IPR007886">
    <property type="entry name" value="AlaDH/PNT_N"/>
</dbReference>
<evidence type="ECO:0000256" key="6">
    <source>
        <dbReference type="ARBA" id="ARBA00023154"/>
    </source>
</evidence>
<dbReference type="PANTHER" id="PTHR11133:SF22">
    <property type="entry name" value="ALPHA-AMINOADIPIC SEMIALDEHYDE SYNTHASE, MITOCHONDRIAL"/>
    <property type="match status" value="1"/>
</dbReference>
<dbReference type="Pfam" id="PF03435">
    <property type="entry name" value="Sacchrp_dh_NADP"/>
    <property type="match status" value="1"/>
</dbReference>
<dbReference type="Gene3D" id="3.60.15.10">
    <property type="entry name" value="Ribonuclease Z/Hydroxyacylglutathione hydrolase-like"/>
    <property type="match status" value="1"/>
</dbReference>
<proteinExistence type="inferred from homology"/>
<feature type="domain" description="Alanine dehydrogenase/pyridine nucleotide transhydrogenase N-terminal" evidence="13">
    <location>
        <begin position="800"/>
        <end position="949"/>
    </location>
</feature>
<dbReference type="SMART" id="SM01003">
    <property type="entry name" value="AlaDh_PNT_N"/>
    <property type="match status" value="1"/>
</dbReference>
<keyword evidence="15" id="KW-1185">Reference proteome</keyword>
<dbReference type="Pfam" id="PF16653">
    <property type="entry name" value="Sacchrp_dh_C"/>
    <property type="match status" value="1"/>
</dbReference>
<name>A0A0K6G780_9AGAM</name>
<dbReference type="InterPro" id="IPR007698">
    <property type="entry name" value="AlaDH/PNT_NAD(H)-bd"/>
</dbReference>
<dbReference type="EMBL" id="CYGV01001434">
    <property type="protein sequence ID" value="CUA74340.1"/>
    <property type="molecule type" value="Genomic_DNA"/>
</dbReference>
<keyword evidence="8" id="KW-0539">Nucleus</keyword>
<keyword evidence="9" id="KW-0511">Multifunctional enzyme</keyword>
<dbReference type="CDD" id="cd16273">
    <property type="entry name" value="SNM1A-1C-like_MBL-fold"/>
    <property type="match status" value="1"/>
</dbReference>
<dbReference type="InterPro" id="IPR005097">
    <property type="entry name" value="Sacchrp_dh_NADP-bd"/>
</dbReference>
<dbReference type="SUPFAM" id="SSF52283">
    <property type="entry name" value="Formate/glycerate dehydrogenase catalytic domain-like"/>
    <property type="match status" value="1"/>
</dbReference>